<reference evidence="2" key="1">
    <citation type="submission" date="2021-02" db="EMBL/GenBank/DDBJ databases">
        <authorList>
            <person name="Nowell W R."/>
        </authorList>
    </citation>
    <scope>NUCLEOTIDE SEQUENCE</scope>
</reference>
<keyword evidence="1" id="KW-1133">Transmembrane helix</keyword>
<dbReference type="InterPro" id="IPR008496">
    <property type="entry name" value="TMEM222/RTE1"/>
</dbReference>
<comment type="caution">
    <text evidence="2">The sequence shown here is derived from an EMBL/GenBank/DDBJ whole genome shotgun (WGS) entry which is preliminary data.</text>
</comment>
<evidence type="ECO:0000313" key="4">
    <source>
        <dbReference type="EMBL" id="CAF3717690.1"/>
    </source>
</evidence>
<name>A0A814C9G9_9BILA</name>
<dbReference type="EMBL" id="CAJOBA010046101">
    <property type="protein sequence ID" value="CAF4185264.1"/>
    <property type="molecule type" value="Genomic_DNA"/>
</dbReference>
<evidence type="ECO:0000313" key="5">
    <source>
        <dbReference type="EMBL" id="CAF4185264.1"/>
    </source>
</evidence>
<dbReference type="PANTHER" id="PTHR20921">
    <property type="entry name" value="TRANSMEMBRANE PROTEIN 222"/>
    <property type="match status" value="1"/>
</dbReference>
<dbReference type="OrthoDB" id="267284at2759"/>
<evidence type="ECO:0000313" key="6">
    <source>
        <dbReference type="Proteomes" id="UP000663829"/>
    </source>
</evidence>
<feature type="transmembrane region" description="Helical" evidence="1">
    <location>
        <begin position="188"/>
        <end position="207"/>
    </location>
</feature>
<evidence type="ECO:0000313" key="3">
    <source>
        <dbReference type="EMBL" id="CAF1376570.1"/>
    </source>
</evidence>
<proteinExistence type="predicted"/>
<protein>
    <recommendedName>
        <fullName evidence="7">Transmembrane protein 222</fullName>
    </recommendedName>
</protein>
<dbReference type="Proteomes" id="UP000663829">
    <property type="component" value="Unassembled WGS sequence"/>
</dbReference>
<evidence type="ECO:0008006" key="7">
    <source>
        <dbReference type="Google" id="ProtNLM"/>
    </source>
</evidence>
<dbReference type="EMBL" id="CAJNOK010024422">
    <property type="protein sequence ID" value="CAF1376570.1"/>
    <property type="molecule type" value="Genomic_DNA"/>
</dbReference>
<dbReference type="PANTHER" id="PTHR20921:SF0">
    <property type="entry name" value="TRANSMEMBRANE PROTEIN 222"/>
    <property type="match status" value="1"/>
</dbReference>
<organism evidence="2 6">
    <name type="scientific">Didymodactylos carnosus</name>
    <dbReference type="NCBI Taxonomy" id="1234261"/>
    <lineage>
        <taxon>Eukaryota</taxon>
        <taxon>Metazoa</taxon>
        <taxon>Spiralia</taxon>
        <taxon>Gnathifera</taxon>
        <taxon>Rotifera</taxon>
        <taxon>Eurotatoria</taxon>
        <taxon>Bdelloidea</taxon>
        <taxon>Philodinida</taxon>
        <taxon>Philodinidae</taxon>
        <taxon>Didymodactylos</taxon>
    </lineage>
</organism>
<dbReference type="Pfam" id="PF05608">
    <property type="entry name" value="RTE1"/>
    <property type="match status" value="1"/>
</dbReference>
<dbReference type="EMBL" id="CAJOBC010002140">
    <property type="protein sequence ID" value="CAF3717690.1"/>
    <property type="molecule type" value="Genomic_DNA"/>
</dbReference>
<accession>A0A814C9G9</accession>
<evidence type="ECO:0000256" key="1">
    <source>
        <dbReference type="SAM" id="Phobius"/>
    </source>
</evidence>
<dbReference type="Proteomes" id="UP000677228">
    <property type="component" value="Unassembled WGS sequence"/>
</dbReference>
<keyword evidence="6" id="KW-1185">Reference proteome</keyword>
<dbReference type="Proteomes" id="UP000681722">
    <property type="component" value="Unassembled WGS sequence"/>
</dbReference>
<evidence type="ECO:0000313" key="2">
    <source>
        <dbReference type="EMBL" id="CAF0941212.1"/>
    </source>
</evidence>
<feature type="transmembrane region" description="Helical" evidence="1">
    <location>
        <begin position="165"/>
        <end position="182"/>
    </location>
</feature>
<keyword evidence="1" id="KW-0812">Transmembrane</keyword>
<keyword evidence="1" id="KW-0472">Membrane</keyword>
<dbReference type="Proteomes" id="UP000682733">
    <property type="component" value="Unassembled WGS sequence"/>
</dbReference>
<sequence length="209" mass="24194">MTSIHSDYLNDDRLTSATKNDLITTTTSTVMVEPNLVDYRMDKIDSKRNRYPHCLVWTPIPCLTWLLPFIGHMGIGRTDGVIRDFAGPYYVSEDNMAFGRPTRYLQLDLNRIPDSNPRGLFDKAVEQASDEYKKRMHNLCCDNCHSHVAMALNTMNYSQKQSYNMFYLTFWMFCCGKFVSFLGFVLTWLPFLILIGIIVGLSVFFKVKH</sequence>
<gene>
    <name evidence="2" type="ORF">GPM918_LOCUS10720</name>
    <name evidence="3" type="ORF">OVA965_LOCUS31913</name>
    <name evidence="4" type="ORF">SRO942_LOCUS10721</name>
    <name evidence="5" type="ORF">TMI583_LOCUS32758</name>
</gene>
<dbReference type="EMBL" id="CAJNOQ010002140">
    <property type="protein sequence ID" value="CAF0941212.1"/>
    <property type="molecule type" value="Genomic_DNA"/>
</dbReference>
<dbReference type="AlphaFoldDB" id="A0A814C9G9"/>